<proteinExistence type="predicted"/>
<evidence type="ECO:0000259" key="2">
    <source>
        <dbReference type="SMART" id="SM00014"/>
    </source>
</evidence>
<name>A0A9X3HZT6_9FLAO</name>
<evidence type="ECO:0000256" key="1">
    <source>
        <dbReference type="SAM" id="Phobius"/>
    </source>
</evidence>
<gene>
    <name evidence="3" type="ORF">OQ279_01120</name>
</gene>
<dbReference type="AlphaFoldDB" id="A0A9X3HZT6"/>
<feature type="transmembrane region" description="Helical" evidence="1">
    <location>
        <begin position="34"/>
        <end position="51"/>
    </location>
</feature>
<dbReference type="InterPro" id="IPR036938">
    <property type="entry name" value="PAP2/HPO_sf"/>
</dbReference>
<feature type="transmembrane region" description="Helical" evidence="1">
    <location>
        <begin position="106"/>
        <end position="127"/>
    </location>
</feature>
<sequence length="197" mass="22770">MEQLVELDHELFLFLNNLGEPAWDNFWNFITNKWASIPFYALLVFFLYRALGWKKTLLSLVLVALVITCTDQLANLFKHYFERPRPCRQAGIMEYSRFVAVRCGRFGYFSAHAASSAALVVYLGMILKSYWKHIFPVLIFWGLLVSYSRIYLGVHYPGDVLTGWFFGIVIGCAFYRLFLFLGRRFFTPGDAPAGKTS</sequence>
<feature type="domain" description="Phosphatidic acid phosphatase type 2/haloperoxidase" evidence="2">
    <location>
        <begin position="60"/>
        <end position="175"/>
    </location>
</feature>
<feature type="transmembrane region" description="Helical" evidence="1">
    <location>
        <begin position="58"/>
        <end position="77"/>
    </location>
</feature>
<dbReference type="SMART" id="SM00014">
    <property type="entry name" value="acidPPc"/>
    <property type="match status" value="1"/>
</dbReference>
<accession>A0A9X3HZT6</accession>
<dbReference type="Pfam" id="PF01569">
    <property type="entry name" value="PAP2"/>
    <property type="match status" value="1"/>
</dbReference>
<keyword evidence="4" id="KW-1185">Reference proteome</keyword>
<dbReference type="Gene3D" id="1.20.144.10">
    <property type="entry name" value="Phosphatidic acid phosphatase type 2/haloperoxidase"/>
    <property type="match status" value="2"/>
</dbReference>
<dbReference type="PANTHER" id="PTHR14969">
    <property type="entry name" value="SPHINGOSINE-1-PHOSPHATE PHOSPHOHYDROLASE"/>
    <property type="match status" value="1"/>
</dbReference>
<feature type="transmembrane region" description="Helical" evidence="1">
    <location>
        <begin position="164"/>
        <end position="182"/>
    </location>
</feature>
<dbReference type="PANTHER" id="PTHR14969:SF13">
    <property type="entry name" value="AT30094P"/>
    <property type="match status" value="1"/>
</dbReference>
<evidence type="ECO:0000313" key="4">
    <source>
        <dbReference type="Proteomes" id="UP001148482"/>
    </source>
</evidence>
<organism evidence="3 4">
    <name type="scientific">Salinimicrobium profundisediminis</name>
    <dbReference type="NCBI Taxonomy" id="2994553"/>
    <lineage>
        <taxon>Bacteria</taxon>
        <taxon>Pseudomonadati</taxon>
        <taxon>Bacteroidota</taxon>
        <taxon>Flavobacteriia</taxon>
        <taxon>Flavobacteriales</taxon>
        <taxon>Flavobacteriaceae</taxon>
        <taxon>Salinimicrobium</taxon>
    </lineage>
</organism>
<dbReference type="EMBL" id="JAPJDA010000001">
    <property type="protein sequence ID" value="MCX2836738.1"/>
    <property type="molecule type" value="Genomic_DNA"/>
</dbReference>
<evidence type="ECO:0000313" key="3">
    <source>
        <dbReference type="EMBL" id="MCX2836738.1"/>
    </source>
</evidence>
<dbReference type="InterPro" id="IPR000326">
    <property type="entry name" value="PAP2/HPO"/>
</dbReference>
<dbReference type="SUPFAM" id="SSF48317">
    <property type="entry name" value="Acid phosphatase/Vanadium-dependent haloperoxidase"/>
    <property type="match status" value="1"/>
</dbReference>
<protein>
    <submittedName>
        <fullName evidence="3">Phosphatase PAP2 family protein</fullName>
    </submittedName>
</protein>
<keyword evidence="1" id="KW-0812">Transmembrane</keyword>
<dbReference type="Proteomes" id="UP001148482">
    <property type="component" value="Unassembled WGS sequence"/>
</dbReference>
<comment type="caution">
    <text evidence="3">The sequence shown here is derived from an EMBL/GenBank/DDBJ whole genome shotgun (WGS) entry which is preliminary data.</text>
</comment>
<reference evidence="3" key="1">
    <citation type="submission" date="2022-11" db="EMBL/GenBank/DDBJ databases">
        <title>Salinimicrobium profundisediminis sp. nov., isolated from deep-sea sediment of the Mariana Trench.</title>
        <authorList>
            <person name="Fu H."/>
        </authorList>
    </citation>
    <scope>NUCLEOTIDE SEQUENCE</scope>
    <source>
        <strain evidence="3">MT39</strain>
    </source>
</reference>
<feature type="transmembrane region" description="Helical" evidence="1">
    <location>
        <begin position="134"/>
        <end position="152"/>
    </location>
</feature>
<keyword evidence="1" id="KW-0472">Membrane</keyword>
<keyword evidence="1" id="KW-1133">Transmembrane helix</keyword>
<dbReference type="RefSeq" id="WP_266067908.1">
    <property type="nucleotide sequence ID" value="NZ_JAPJDA010000001.1"/>
</dbReference>